<evidence type="ECO:0000256" key="3">
    <source>
        <dbReference type="ARBA" id="ARBA00023157"/>
    </source>
</evidence>
<evidence type="ECO:0000256" key="2">
    <source>
        <dbReference type="ARBA" id="ARBA00022525"/>
    </source>
</evidence>
<dbReference type="InterPro" id="IPR008993">
    <property type="entry name" value="TIMP-like_OB-fold"/>
</dbReference>
<evidence type="ECO:0000259" key="6">
    <source>
        <dbReference type="PROSITE" id="PS50189"/>
    </source>
</evidence>
<feature type="domain" description="NTR" evidence="6">
    <location>
        <begin position="87"/>
        <end position="209"/>
    </location>
</feature>
<dbReference type="PANTHER" id="PTHR11844:SF25">
    <property type="entry name" value="NTR DOMAIN-CONTAINING PROTEIN"/>
    <property type="match status" value="1"/>
</dbReference>
<dbReference type="Proteomes" id="UP000024635">
    <property type="component" value="Unassembled WGS sequence"/>
</dbReference>
<keyword evidence="4" id="KW-0479">Metal-binding</keyword>
<dbReference type="GO" id="GO:0002020">
    <property type="term" value="F:protease binding"/>
    <property type="evidence" value="ECO:0007669"/>
    <property type="project" value="TreeGrafter"/>
</dbReference>
<comment type="caution">
    <text evidence="7">The sequence shown here is derived from an EMBL/GenBank/DDBJ whole genome shotgun (WGS) entry which is preliminary data.</text>
</comment>
<dbReference type="InterPro" id="IPR001134">
    <property type="entry name" value="Netrin_domain"/>
</dbReference>
<evidence type="ECO:0000256" key="4">
    <source>
        <dbReference type="PIRSR" id="PIRSR601820-1"/>
    </source>
</evidence>
<evidence type="ECO:0000313" key="8">
    <source>
        <dbReference type="Proteomes" id="UP000024635"/>
    </source>
</evidence>
<keyword evidence="8" id="KW-1185">Reference proteome</keyword>
<dbReference type="GO" id="GO:0005615">
    <property type="term" value="C:extracellular space"/>
    <property type="evidence" value="ECO:0007669"/>
    <property type="project" value="TreeGrafter"/>
</dbReference>
<dbReference type="PROSITE" id="PS50189">
    <property type="entry name" value="NTR"/>
    <property type="match status" value="1"/>
</dbReference>
<gene>
    <name evidence="7" type="primary">Acey_s0009.g563</name>
    <name evidence="7" type="ORF">Y032_0009g563</name>
</gene>
<organism evidence="7 8">
    <name type="scientific">Ancylostoma ceylanicum</name>
    <dbReference type="NCBI Taxonomy" id="53326"/>
    <lineage>
        <taxon>Eukaryota</taxon>
        <taxon>Metazoa</taxon>
        <taxon>Ecdysozoa</taxon>
        <taxon>Nematoda</taxon>
        <taxon>Chromadorea</taxon>
        <taxon>Rhabditida</taxon>
        <taxon>Rhabditina</taxon>
        <taxon>Rhabditomorpha</taxon>
        <taxon>Strongyloidea</taxon>
        <taxon>Ancylostomatidae</taxon>
        <taxon>Ancylostomatinae</taxon>
        <taxon>Ancylostoma</taxon>
    </lineage>
</organism>
<feature type="disulfide bond" evidence="5">
    <location>
        <begin position="87"/>
        <end position="150"/>
    </location>
</feature>
<feature type="binding site" evidence="4">
    <location>
        <position position="87"/>
    </location>
    <ligand>
        <name>Zn(2+)</name>
        <dbReference type="ChEBI" id="CHEBI:29105"/>
        <note>ligand shared with metalloproteinase partner</note>
    </ligand>
</feature>
<dbReference type="SUPFAM" id="SSF50242">
    <property type="entry name" value="TIMP-like"/>
    <property type="match status" value="1"/>
</dbReference>
<reference evidence="8" key="1">
    <citation type="journal article" date="2015" name="Nat. Genet.">
        <title>The genome and transcriptome of the zoonotic hookworm Ancylostoma ceylanicum identify infection-specific gene families.</title>
        <authorList>
            <person name="Schwarz E.M."/>
            <person name="Hu Y."/>
            <person name="Antoshechkin I."/>
            <person name="Miller M.M."/>
            <person name="Sternberg P.W."/>
            <person name="Aroian R.V."/>
        </authorList>
    </citation>
    <scope>NUCLEOTIDE SEQUENCE</scope>
    <source>
        <strain evidence="8">HY135</strain>
    </source>
</reference>
<protein>
    <recommendedName>
        <fullName evidence="6">NTR domain-containing protein</fullName>
    </recommendedName>
</protein>
<proteinExistence type="predicted"/>
<feature type="disulfide bond" evidence="5">
    <location>
        <begin position="90"/>
        <end position="182"/>
    </location>
</feature>
<dbReference type="PANTHER" id="PTHR11844">
    <property type="entry name" value="METALLOPROTEASE INHIBITOR"/>
    <property type="match status" value="1"/>
</dbReference>
<keyword evidence="4" id="KW-0862">Zinc</keyword>
<evidence type="ECO:0000256" key="5">
    <source>
        <dbReference type="PIRSR" id="PIRSR601820-3"/>
    </source>
</evidence>
<sequence length="221" mass="25317">MKHRVHPFCTFHTSRGVILDSSTLRSPNYVAELDHWVEACCLEMIETLPRISNFDQFTAVTLNPISKKKKMLLLLISLVCIAAAEECPECPPKSTRERLCFSSYVSRVVSKGEDKSLGNQYLRVYLVEHKEVFKNSTELPTKIVTPRTKCGLRVTNGTEFLIAGSRFSSMLYPDRELYMDKCDLRKQWNKVDEKVKAGLNSYLSGDYTCPIVDIDYIEEDE</sequence>
<dbReference type="GO" id="GO:0031012">
    <property type="term" value="C:extracellular matrix"/>
    <property type="evidence" value="ECO:0007669"/>
    <property type="project" value="TreeGrafter"/>
</dbReference>
<dbReference type="Gene3D" id="2.40.50.120">
    <property type="match status" value="1"/>
</dbReference>
<dbReference type="GO" id="GO:0046872">
    <property type="term" value="F:metal ion binding"/>
    <property type="evidence" value="ECO:0007669"/>
    <property type="project" value="UniProtKB-KW"/>
</dbReference>
<accession>A0A016VK99</accession>
<dbReference type="EMBL" id="JARK01001345">
    <property type="protein sequence ID" value="EYC27183.1"/>
    <property type="molecule type" value="Genomic_DNA"/>
</dbReference>
<dbReference type="STRING" id="53326.A0A016VK99"/>
<keyword evidence="2" id="KW-0964">Secreted</keyword>
<dbReference type="Pfam" id="PF00965">
    <property type="entry name" value="TIMP"/>
    <property type="match status" value="1"/>
</dbReference>
<comment type="subcellular location">
    <subcellularLocation>
        <location evidence="1">Secreted</location>
    </subcellularLocation>
</comment>
<evidence type="ECO:0000256" key="1">
    <source>
        <dbReference type="ARBA" id="ARBA00004613"/>
    </source>
</evidence>
<evidence type="ECO:0000313" key="7">
    <source>
        <dbReference type="EMBL" id="EYC27183.1"/>
    </source>
</evidence>
<dbReference type="InterPro" id="IPR001820">
    <property type="entry name" value="TIMP"/>
</dbReference>
<name>A0A016VK99_9BILA</name>
<dbReference type="GO" id="GO:0051045">
    <property type="term" value="P:negative regulation of membrane protein ectodomain proteolysis"/>
    <property type="evidence" value="ECO:0007669"/>
    <property type="project" value="TreeGrafter"/>
</dbReference>
<keyword evidence="3 5" id="KW-1015">Disulfide bond</keyword>
<dbReference type="AlphaFoldDB" id="A0A016VK99"/>
<dbReference type="GO" id="GO:0008191">
    <property type="term" value="F:metalloendopeptidase inhibitor activity"/>
    <property type="evidence" value="ECO:0007669"/>
    <property type="project" value="InterPro"/>
</dbReference>